<dbReference type="AlphaFoldDB" id="K2NZX0"/>
<dbReference type="PROSITE" id="PS52016">
    <property type="entry name" value="TONB_DEPENDENT_REC_3"/>
    <property type="match status" value="1"/>
</dbReference>
<gene>
    <name evidence="3" type="ORF">I215_13178</name>
</gene>
<accession>K2NZX0</accession>
<comment type="subcellular location">
    <subcellularLocation>
        <location evidence="1">Cell outer membrane</location>
        <topology evidence="1">Multi-pass membrane protein</topology>
    </subcellularLocation>
</comment>
<dbReference type="RefSeq" id="WP_008992474.1">
    <property type="nucleotide sequence ID" value="NZ_AMSG01000025.1"/>
</dbReference>
<keyword evidence="1" id="KW-0813">Transport</keyword>
<dbReference type="SUPFAM" id="SSF56935">
    <property type="entry name" value="Porins"/>
    <property type="match status" value="1"/>
</dbReference>
<dbReference type="NCBIfam" id="TIGR04056">
    <property type="entry name" value="OMP_RagA_SusC"/>
    <property type="match status" value="1"/>
</dbReference>
<keyword evidence="1" id="KW-0812">Transmembrane</keyword>
<protein>
    <submittedName>
        <fullName evidence="3">TonB-dependent receptor plug</fullName>
    </submittedName>
</protein>
<comment type="similarity">
    <text evidence="1">Belongs to the TonB-dependent receptor family.</text>
</comment>
<keyword evidence="4" id="KW-1185">Reference proteome</keyword>
<dbReference type="InterPro" id="IPR037066">
    <property type="entry name" value="Plug_dom_sf"/>
</dbReference>
<evidence type="ECO:0000313" key="4">
    <source>
        <dbReference type="Proteomes" id="UP000007364"/>
    </source>
</evidence>
<dbReference type="Gene3D" id="2.170.130.10">
    <property type="entry name" value="TonB-dependent receptor, plug domain"/>
    <property type="match status" value="1"/>
</dbReference>
<dbReference type="EMBL" id="AMSG01000025">
    <property type="protein sequence ID" value="EKF54303.1"/>
    <property type="molecule type" value="Genomic_DNA"/>
</dbReference>
<keyword evidence="1" id="KW-0472">Membrane</keyword>
<evidence type="ECO:0000313" key="3">
    <source>
        <dbReference type="EMBL" id="EKF54303.1"/>
    </source>
</evidence>
<dbReference type="Proteomes" id="UP000007364">
    <property type="component" value="Unassembled WGS sequence"/>
</dbReference>
<name>K2NZX0_9FLAO</name>
<keyword evidence="3" id="KW-0675">Receptor</keyword>
<dbReference type="GO" id="GO:0009279">
    <property type="term" value="C:cell outer membrane"/>
    <property type="evidence" value="ECO:0007669"/>
    <property type="project" value="UniProtKB-SubCell"/>
</dbReference>
<dbReference type="InterPro" id="IPR008969">
    <property type="entry name" value="CarboxyPept-like_regulatory"/>
</dbReference>
<dbReference type="STRING" id="555500.I215_13178"/>
<organism evidence="3 4">
    <name type="scientific">Galbibacter marinus</name>
    <dbReference type="NCBI Taxonomy" id="555500"/>
    <lineage>
        <taxon>Bacteria</taxon>
        <taxon>Pseudomonadati</taxon>
        <taxon>Bacteroidota</taxon>
        <taxon>Flavobacteriia</taxon>
        <taxon>Flavobacteriales</taxon>
        <taxon>Flavobacteriaceae</taxon>
        <taxon>Galbibacter</taxon>
    </lineage>
</organism>
<proteinExistence type="inferred from homology"/>
<dbReference type="NCBIfam" id="TIGR04057">
    <property type="entry name" value="SusC_RagA_signa"/>
    <property type="match status" value="1"/>
</dbReference>
<dbReference type="OrthoDB" id="9768177at2"/>
<dbReference type="InterPro" id="IPR023996">
    <property type="entry name" value="TonB-dep_OMP_SusC/RagA"/>
</dbReference>
<evidence type="ECO:0000256" key="1">
    <source>
        <dbReference type="PROSITE-ProRule" id="PRU01360"/>
    </source>
</evidence>
<dbReference type="FunFam" id="2.60.40.1120:FF:000003">
    <property type="entry name" value="Outer membrane protein Omp121"/>
    <property type="match status" value="1"/>
</dbReference>
<sequence>MKNYNFLKLVSYDKLYTYGLGIKLTAVFFMLSILNSYGSNFSQSVSNEVSTTTKQETITVSGTITEVGTDMPIPGANILEKGTTNGVMTDFDGNYTIEIPSNATLVVSYIGFATQEIAVSGRSNINIALELETATLDEVVVVGYGTQKKVNLTGAVSSVDGDDLIRRPVTNSASMLQGQVPGLRVVQNSGEPGNEGLSVRIRGQGTFSGAGSNPLVLIDGVEGNLNSIDPNNIENVSVLKDAASASIYGSRAANGVILVTTKKGKGEGINVEYNLNTSIHTPTKLFDLITNSAEYMELWNEAKINTGITSGLYPQSEIDLYRNATDRVRYPNADWLDIVFDPAFVQKHHLSINGTKGDTNYNLSLGYVDQPGVMMGFDYQRYNIRFNFGSQINDHIKFGTNIALKKGDRSAPRQGSEDLFIATLSQAPTYTPRLPDGRYSYKAYDFEANNKNPVAIVQNNAMRNTIDYNINAQGWVDIHFTDNLNWYTKAAIVGDFTKWKDWRPQVQLYDFHSGEFATNLDVGGSGLTTNDTQNIYTNLFSYLKFEETFANNHHLTAQIGYSQEYNENQYLEGYRRDYAGNNLIELDAGSPAIQNAYGSTYEWALQSFFGRLGYDFKQRYLVEFNLRYDGTSRLHEDTRWGAFPSFSAGWRVSEEPFIKNAGIDWLDNLKIRGSYGELGNQNIGNYPYQDILAFTGNYSFDNSVLSSGAAALALSNRNITWETTKITDIGVDITAFRGLDITLDWYKKSTIDILRGSQLTGIVGLGAPTVNSGTMENTGVELSLQYRNMVQSGFFEGLAYNASFFIDKFKNELVDFGAQEISGTVVNEEGLPWNTYYMLEWDGIFQTQAEIDAAPKQYNDNTEPGDLRFVDQNGDGVVNDDDRTYIDGQYPDFEYSFNFSSSWKNFDFSFFFQGVEGRNIFVKDWGVQPFVQGSPPTTHWRDRWTPENPSTTMPKIYWGFNAPDKISRNSTYYLQDASYLRLKNVTLGYSLPEDVVERLNIKKLRLYVSGDNLLTFTDYFGLDPERAGSGRFLNYPQNKIYSLGVNIIF</sequence>
<keyword evidence="1" id="KW-0998">Cell outer membrane</keyword>
<dbReference type="InterPro" id="IPR039426">
    <property type="entry name" value="TonB-dep_rcpt-like"/>
</dbReference>
<comment type="caution">
    <text evidence="3">The sequence shown here is derived from an EMBL/GenBank/DDBJ whole genome shotgun (WGS) entry which is preliminary data.</text>
</comment>
<dbReference type="InterPro" id="IPR023997">
    <property type="entry name" value="TonB-dep_OMP_SusC/RagA_CS"/>
</dbReference>
<dbReference type="FunFam" id="2.170.130.10:FF:000003">
    <property type="entry name" value="SusC/RagA family TonB-linked outer membrane protein"/>
    <property type="match status" value="1"/>
</dbReference>
<dbReference type="PATRIC" id="fig|555500.3.peg.2717"/>
<evidence type="ECO:0000259" key="2">
    <source>
        <dbReference type="Pfam" id="PF07715"/>
    </source>
</evidence>
<dbReference type="SUPFAM" id="SSF49464">
    <property type="entry name" value="Carboxypeptidase regulatory domain-like"/>
    <property type="match status" value="1"/>
</dbReference>
<reference evidence="3 4" key="1">
    <citation type="journal article" date="2012" name="J. Bacteriol.">
        <title>Genome Sequence of Galbibacter marinum Type Strain ck-I2-15.</title>
        <authorList>
            <person name="Lai Q."/>
            <person name="Li C."/>
            <person name="Shao Z."/>
        </authorList>
    </citation>
    <scope>NUCLEOTIDE SEQUENCE [LARGE SCALE GENOMIC DNA]</scope>
    <source>
        <strain evidence="4">ck-I2-15</strain>
    </source>
</reference>
<feature type="domain" description="TonB-dependent receptor plug" evidence="2">
    <location>
        <begin position="149"/>
        <end position="256"/>
    </location>
</feature>
<dbReference type="eggNOG" id="COG1629">
    <property type="taxonomic scope" value="Bacteria"/>
</dbReference>
<dbReference type="Gene3D" id="2.60.40.1120">
    <property type="entry name" value="Carboxypeptidase-like, regulatory domain"/>
    <property type="match status" value="1"/>
</dbReference>
<dbReference type="Pfam" id="PF13715">
    <property type="entry name" value="CarbopepD_reg_2"/>
    <property type="match status" value="1"/>
</dbReference>
<dbReference type="InterPro" id="IPR012910">
    <property type="entry name" value="Plug_dom"/>
</dbReference>
<keyword evidence="1" id="KW-1134">Transmembrane beta strand</keyword>
<dbReference type="Pfam" id="PF07715">
    <property type="entry name" value="Plug"/>
    <property type="match status" value="1"/>
</dbReference>